<dbReference type="AlphaFoldDB" id="H7CDX6"/>
<proteinExistence type="predicted"/>
<reference evidence="3 4" key="2">
    <citation type="submission" date="2015-04" db="EMBL/GenBank/DDBJ databases">
        <authorList>
            <consortium name="Pathogen Informatics"/>
        </authorList>
    </citation>
    <scope>NUCLEOTIDE SEQUENCE [LARGE SCALE GENOMIC DNA]</scope>
    <source>
        <strain evidence="3 4">8A</strain>
    </source>
</reference>
<keyword evidence="2" id="KW-0933">Apicoplast</keyword>
<gene>
    <name evidence="2" type="primary">rps8</name>
    <name evidence="3" type="synonym">RPS8</name>
    <name evidence="3" type="ORF">PGAL8A_API02000</name>
</gene>
<evidence type="ECO:0000256" key="1">
    <source>
        <dbReference type="SAM" id="Phobius"/>
    </source>
</evidence>
<dbReference type="RefSeq" id="YP_009325462.1">
    <property type="nucleotide sequence ID" value="NC_031963.1"/>
</dbReference>
<keyword evidence="2" id="KW-0687">Ribonucleoprotein</keyword>
<keyword evidence="2" id="KW-0689">Ribosomal protein</keyword>
<dbReference type="InterPro" id="IPR035987">
    <property type="entry name" value="Ribosomal_uS8_sf"/>
</dbReference>
<organism evidence="2">
    <name type="scientific">Plasmodium gallinaceum</name>
    <dbReference type="NCBI Taxonomy" id="5849"/>
    <lineage>
        <taxon>Eukaryota</taxon>
        <taxon>Sar</taxon>
        <taxon>Alveolata</taxon>
        <taxon>Apicomplexa</taxon>
        <taxon>Aconoidasida</taxon>
        <taxon>Haemosporida</taxon>
        <taxon>Plasmodiidae</taxon>
        <taxon>Plasmodium</taxon>
        <taxon>Plasmodium (Haemamoeba)</taxon>
    </lineage>
</organism>
<dbReference type="SUPFAM" id="SSF56047">
    <property type="entry name" value="Ribosomal protein S8"/>
    <property type="match status" value="1"/>
</dbReference>
<evidence type="ECO:0000313" key="2">
    <source>
        <dbReference type="EMBL" id="BAL70746.1"/>
    </source>
</evidence>
<sequence length="128" mass="16113">MIVKFLNQFKYNLKLKKKFIFYKFSKIIYSIIILLYNYNYVLKFYIFKIDSKYFIFIILNKNKKINYFKIYIKYNQIFYINYNKLINFIKFYRYFKGLLILYSFKYKFITHLLSLKYKSGGILIFCIF</sequence>
<feature type="transmembrane region" description="Helical" evidence="1">
    <location>
        <begin position="20"/>
        <end position="38"/>
    </location>
</feature>
<keyword evidence="4" id="KW-1185">Reference proteome</keyword>
<dbReference type="GO" id="GO:0005840">
    <property type="term" value="C:ribosome"/>
    <property type="evidence" value="ECO:0007669"/>
    <property type="project" value="UniProtKB-KW"/>
</dbReference>
<evidence type="ECO:0000313" key="4">
    <source>
        <dbReference type="Proteomes" id="UP000220797"/>
    </source>
</evidence>
<keyword evidence="1" id="KW-0812">Transmembrane</keyword>
<dbReference type="GeneID" id="30315795"/>
<dbReference type="OrthoDB" id="387228at2759"/>
<accession>H7CDX6</accession>
<dbReference type="EMBL" id="LN835293">
    <property type="protein sequence ID" value="CRG98235.1"/>
    <property type="molecule type" value="Genomic_DNA"/>
</dbReference>
<dbReference type="VEuPathDB" id="PlasmoDB:PGAL8A_API02000"/>
<name>H7CDX6_PLAGA</name>
<dbReference type="Proteomes" id="UP000220797">
    <property type="component" value="Apicoplast API"/>
</dbReference>
<keyword evidence="2" id="KW-0934">Plastid</keyword>
<dbReference type="OMA" id="SFKYKFI"/>
<dbReference type="EMBL" id="AB649424">
    <property type="protein sequence ID" value="BAL70746.1"/>
    <property type="molecule type" value="Genomic_DNA"/>
</dbReference>
<evidence type="ECO:0000313" key="3">
    <source>
        <dbReference type="EMBL" id="CRG98235.1"/>
    </source>
</evidence>
<keyword evidence="1" id="KW-0472">Membrane</keyword>
<dbReference type="GO" id="GO:0003735">
    <property type="term" value="F:structural constituent of ribosome"/>
    <property type="evidence" value="ECO:0007669"/>
    <property type="project" value="InterPro"/>
</dbReference>
<dbReference type="GO" id="GO:0006412">
    <property type="term" value="P:translation"/>
    <property type="evidence" value="ECO:0007669"/>
    <property type="project" value="InterPro"/>
</dbReference>
<protein>
    <submittedName>
        <fullName evidence="3">Apicoplast ribosomal protein S8, putative</fullName>
    </submittedName>
    <submittedName>
        <fullName evidence="2">Small subunit ribosomal protein 8</fullName>
    </submittedName>
</protein>
<geneLocation type="apicoplast" evidence="2"/>
<keyword evidence="1" id="KW-1133">Transmembrane helix</keyword>
<reference evidence="2" key="1">
    <citation type="journal article" date="2012" name="Mol. Biol. Evol.">
        <title>The Plasmodium Apicoplast Genome: Conserved Structure and Close Relationship of P. ovale to Rodent Malaria Parasites.</title>
        <authorList>
            <person name="Arisue N."/>
            <person name="Hashimoto T."/>
            <person name="Mitsui H."/>
            <person name="Palacpac N.M.Q."/>
            <person name="Kaneko A."/>
            <person name="Kawai S."/>
            <person name="Hasegawa M."/>
            <person name="Tanabe K."/>
            <person name="Horii T."/>
        </authorList>
    </citation>
    <scope>NUCLEOTIDE SEQUENCE</scope>
    <source>
        <strain evidence="2">A8</strain>
    </source>
</reference>